<evidence type="ECO:0000256" key="4">
    <source>
        <dbReference type="ARBA" id="ARBA00023136"/>
    </source>
</evidence>
<dbReference type="GO" id="GO:0010008">
    <property type="term" value="C:endosome membrane"/>
    <property type="evidence" value="ECO:0007669"/>
    <property type="project" value="UniProtKB-SubCell"/>
</dbReference>
<keyword evidence="3 5" id="KW-1133">Transmembrane helix</keyword>
<dbReference type="GO" id="GO:0061355">
    <property type="term" value="P:Wnt protein secretion"/>
    <property type="evidence" value="ECO:0007669"/>
    <property type="project" value="TreeGrafter"/>
</dbReference>
<protein>
    <submittedName>
        <fullName evidence="9">PDR_CDR domain-containing protein</fullName>
    </submittedName>
</protein>
<evidence type="ECO:0000256" key="3">
    <source>
        <dbReference type="ARBA" id="ARBA00022989"/>
    </source>
</evidence>
<evidence type="ECO:0000256" key="5">
    <source>
        <dbReference type="SAM" id="Phobius"/>
    </source>
</evidence>
<feature type="transmembrane region" description="Helical" evidence="5">
    <location>
        <begin position="29"/>
        <end position="54"/>
    </location>
</feature>
<keyword evidence="8" id="KW-1185">Reference proteome</keyword>
<dbReference type="EMBL" id="UYRT01093846">
    <property type="protein sequence ID" value="VDN39208.1"/>
    <property type="molecule type" value="Genomic_DNA"/>
</dbReference>
<comment type="subcellular location">
    <subcellularLocation>
        <location evidence="1">Endosome membrane</location>
        <topology evidence="1">Multi-pass membrane protein</topology>
    </subcellularLocation>
</comment>
<evidence type="ECO:0000313" key="8">
    <source>
        <dbReference type="Proteomes" id="UP000271098"/>
    </source>
</evidence>
<dbReference type="GO" id="GO:0006886">
    <property type="term" value="P:intracellular protein transport"/>
    <property type="evidence" value="ECO:0007669"/>
    <property type="project" value="TreeGrafter"/>
</dbReference>
<accession>A0A183ELU4</accession>
<evidence type="ECO:0000259" key="6">
    <source>
        <dbReference type="Pfam" id="PF06664"/>
    </source>
</evidence>
<reference evidence="9" key="1">
    <citation type="submission" date="2016-06" db="UniProtKB">
        <authorList>
            <consortium name="WormBaseParasite"/>
        </authorList>
    </citation>
    <scope>IDENTIFICATION</scope>
</reference>
<dbReference type="Proteomes" id="UP000271098">
    <property type="component" value="Unassembled WGS sequence"/>
</dbReference>
<dbReference type="InterPro" id="IPR047843">
    <property type="entry name" value="WLS-like_TM"/>
</dbReference>
<dbReference type="OrthoDB" id="5804250at2759"/>
<evidence type="ECO:0000256" key="2">
    <source>
        <dbReference type="ARBA" id="ARBA00022692"/>
    </source>
</evidence>
<dbReference type="WBParaSite" id="GPUH_0002196201-mRNA-1">
    <property type="protein sequence ID" value="GPUH_0002196201-mRNA-1"/>
    <property type="gene ID" value="GPUH_0002196201"/>
</dbReference>
<evidence type="ECO:0000256" key="1">
    <source>
        <dbReference type="ARBA" id="ARBA00004337"/>
    </source>
</evidence>
<keyword evidence="4 5" id="KW-0472">Membrane</keyword>
<dbReference type="PANTHER" id="PTHR13449:SF2">
    <property type="entry name" value="PROTEIN WNTLESS HOMOLOG"/>
    <property type="match status" value="1"/>
</dbReference>
<dbReference type="PANTHER" id="PTHR13449">
    <property type="entry name" value="INTEGRAL MEMBRANE PROTEIN GPR177"/>
    <property type="match status" value="1"/>
</dbReference>
<feature type="domain" description="Wntless-like transmembrane" evidence="6">
    <location>
        <begin position="1"/>
        <end position="73"/>
    </location>
</feature>
<dbReference type="GO" id="GO:0017147">
    <property type="term" value="F:Wnt-protein binding"/>
    <property type="evidence" value="ECO:0007669"/>
    <property type="project" value="InterPro"/>
</dbReference>
<dbReference type="GO" id="GO:0016055">
    <property type="term" value="P:Wnt signaling pathway"/>
    <property type="evidence" value="ECO:0007669"/>
    <property type="project" value="InterPro"/>
</dbReference>
<dbReference type="AlphaFoldDB" id="A0A183ELU4"/>
<evidence type="ECO:0000313" key="7">
    <source>
        <dbReference type="EMBL" id="VDN39208.1"/>
    </source>
</evidence>
<dbReference type="Pfam" id="PF06664">
    <property type="entry name" value="WLS-like_TM"/>
    <property type="match status" value="1"/>
</dbReference>
<gene>
    <name evidence="7" type="ORF">GPUH_LOCUS21935</name>
</gene>
<keyword evidence="2 5" id="KW-0812">Transmembrane</keyword>
<reference evidence="7 8" key="2">
    <citation type="submission" date="2018-11" db="EMBL/GenBank/DDBJ databases">
        <authorList>
            <consortium name="Pathogen Informatics"/>
        </authorList>
    </citation>
    <scope>NUCLEOTIDE SEQUENCE [LARGE SCALE GENOMIC DNA]</scope>
</reference>
<name>A0A183ELU4_9BILA</name>
<organism evidence="9">
    <name type="scientific">Gongylonema pulchrum</name>
    <dbReference type="NCBI Taxonomy" id="637853"/>
    <lineage>
        <taxon>Eukaryota</taxon>
        <taxon>Metazoa</taxon>
        <taxon>Ecdysozoa</taxon>
        <taxon>Nematoda</taxon>
        <taxon>Chromadorea</taxon>
        <taxon>Rhabditida</taxon>
        <taxon>Spirurina</taxon>
        <taxon>Spiruromorpha</taxon>
        <taxon>Spiruroidea</taxon>
        <taxon>Gongylonematidae</taxon>
        <taxon>Gongylonema</taxon>
    </lineage>
</organism>
<sequence>MAERGMQLVNPFFNIWSSEMGSRLAYTSIYTASLCVLLYFGFLAYKVYCVWITIRRKRAAQLYRNSEIRRLKVYLL</sequence>
<dbReference type="InterPro" id="IPR009551">
    <property type="entry name" value="Wntless"/>
</dbReference>
<proteinExistence type="predicted"/>
<evidence type="ECO:0000313" key="9">
    <source>
        <dbReference type="WBParaSite" id="GPUH_0002196201-mRNA-1"/>
    </source>
</evidence>